<accession>A0ABR1QEJ8</accession>
<gene>
    <name evidence="3" type="ORF">PG986_007643</name>
</gene>
<evidence type="ECO:0000259" key="2">
    <source>
        <dbReference type="Pfam" id="PF25482"/>
    </source>
</evidence>
<evidence type="ECO:0000313" key="3">
    <source>
        <dbReference type="EMBL" id="KAK7951915.1"/>
    </source>
</evidence>
<organism evidence="3 4">
    <name type="scientific">Apiospora aurea</name>
    <dbReference type="NCBI Taxonomy" id="335848"/>
    <lineage>
        <taxon>Eukaryota</taxon>
        <taxon>Fungi</taxon>
        <taxon>Dikarya</taxon>
        <taxon>Ascomycota</taxon>
        <taxon>Pezizomycotina</taxon>
        <taxon>Sordariomycetes</taxon>
        <taxon>Xylariomycetidae</taxon>
        <taxon>Amphisphaeriales</taxon>
        <taxon>Apiosporaceae</taxon>
        <taxon>Apiospora</taxon>
    </lineage>
</organism>
<dbReference type="GeneID" id="92076927"/>
<evidence type="ECO:0000313" key="4">
    <source>
        <dbReference type="Proteomes" id="UP001391051"/>
    </source>
</evidence>
<protein>
    <recommendedName>
        <fullName evidence="2">DUF7905 domain-containing protein</fullName>
    </recommendedName>
</protein>
<evidence type="ECO:0000256" key="1">
    <source>
        <dbReference type="SAM" id="MobiDB-lite"/>
    </source>
</evidence>
<keyword evidence="4" id="KW-1185">Reference proteome</keyword>
<dbReference type="Proteomes" id="UP001391051">
    <property type="component" value="Unassembled WGS sequence"/>
</dbReference>
<dbReference type="EMBL" id="JAQQWE010000005">
    <property type="protein sequence ID" value="KAK7951915.1"/>
    <property type="molecule type" value="Genomic_DNA"/>
</dbReference>
<dbReference type="InterPro" id="IPR057227">
    <property type="entry name" value="DUF7905"/>
</dbReference>
<name>A0ABR1QEJ8_9PEZI</name>
<proteinExistence type="predicted"/>
<dbReference type="Pfam" id="PF25482">
    <property type="entry name" value="DUF7905"/>
    <property type="match status" value="1"/>
</dbReference>
<feature type="domain" description="DUF7905" evidence="2">
    <location>
        <begin position="291"/>
        <end position="553"/>
    </location>
</feature>
<dbReference type="RefSeq" id="XP_066699977.1">
    <property type="nucleotide sequence ID" value="XM_066843865.1"/>
</dbReference>
<comment type="caution">
    <text evidence="3">The sequence shown here is derived from an EMBL/GenBank/DDBJ whole genome shotgun (WGS) entry which is preliminary data.</text>
</comment>
<sequence>MDDLIDFERSPRKDVAGLSSGVPLIAELSILDEPCPDNVLGLAIEAIHNCDENDTPAEDNTRAGVTPAAAHPQDSVDSIVRIQLPSPGPSADVAPEVPEAFLLQTRPARRPAPGPRPCRRPVGDIWGTWTQKQWANAKTDRRQHQGDSELSEITESRYLISHNPELSKGVLEGVCKELGYTDSEVRIFGNNHVQFLQIQSSSPDINVQRLEMARTLTDEFISDKTVTTRATFVEPSGCPLAGFEVFLDPETQESKDLGVRPVIRPCGDSMDAQPKDRIDENPLYLGNFCQQLSTILKRVGRLNSGYNLKVVFGRYIVTTYPKKRDKYDLEGFQKLMGQSRCQGKLVSQLGVPNEAIRILNALKRENEVFQPPGVNTRSLDDIKPTFAFEVYSAQHMFTAQLAHEGDETVFSMKKLQCYPLQDEDSAEFCYNTLCLGRNFDWKIQLMNEVPESDESYQTLTSYLATAQITLPPATSDPNPDLAIFPHVKLCLQGNKLGKALISNIQKTAIRSVYSFRYGLTDYILDFVIRREWESVRDMTLRHQPSSTTYSIILKGEHWGDYKGNRATDFSRAGRGWGAELECLLPNNLGQAATTGDQRVQALVHMINDIHKILVAA</sequence>
<reference evidence="3 4" key="1">
    <citation type="submission" date="2023-01" db="EMBL/GenBank/DDBJ databases">
        <title>Analysis of 21 Apiospora genomes using comparative genomics revels a genus with tremendous synthesis potential of carbohydrate active enzymes and secondary metabolites.</title>
        <authorList>
            <person name="Sorensen T."/>
        </authorList>
    </citation>
    <scope>NUCLEOTIDE SEQUENCE [LARGE SCALE GENOMIC DNA]</scope>
    <source>
        <strain evidence="3 4">CBS 24483</strain>
    </source>
</reference>
<feature type="region of interest" description="Disordered" evidence="1">
    <location>
        <begin position="53"/>
        <end position="72"/>
    </location>
</feature>